<evidence type="ECO:0000313" key="2">
    <source>
        <dbReference type="Proteomes" id="UP001057402"/>
    </source>
</evidence>
<proteinExistence type="predicted"/>
<dbReference type="Proteomes" id="UP001057402">
    <property type="component" value="Chromosome 7"/>
</dbReference>
<gene>
    <name evidence="1" type="ORF">MLD38_024011</name>
</gene>
<name>A0ACB9NRD1_9MYRT</name>
<evidence type="ECO:0000313" key="1">
    <source>
        <dbReference type="EMBL" id="KAI4339023.1"/>
    </source>
</evidence>
<sequence length="115" mass="13442">MLAPLTLSMPPTRWRFVFKSFSLRLDDVEIDVYRSLDRIKPDDLRRLFLLLRLPLRVVRAQRRRGFHLLLRADTPSCSEPPLNPVAYGRHRSPASSVGCGWMLACPWSFIFSRRC</sequence>
<organism evidence="1 2">
    <name type="scientific">Melastoma candidum</name>
    <dbReference type="NCBI Taxonomy" id="119954"/>
    <lineage>
        <taxon>Eukaryota</taxon>
        <taxon>Viridiplantae</taxon>
        <taxon>Streptophyta</taxon>
        <taxon>Embryophyta</taxon>
        <taxon>Tracheophyta</taxon>
        <taxon>Spermatophyta</taxon>
        <taxon>Magnoliopsida</taxon>
        <taxon>eudicotyledons</taxon>
        <taxon>Gunneridae</taxon>
        <taxon>Pentapetalae</taxon>
        <taxon>rosids</taxon>
        <taxon>malvids</taxon>
        <taxon>Myrtales</taxon>
        <taxon>Melastomataceae</taxon>
        <taxon>Melastomatoideae</taxon>
        <taxon>Melastomateae</taxon>
        <taxon>Melastoma</taxon>
    </lineage>
</organism>
<keyword evidence="2" id="KW-1185">Reference proteome</keyword>
<protein>
    <submittedName>
        <fullName evidence="1">Uncharacterized protein</fullName>
    </submittedName>
</protein>
<comment type="caution">
    <text evidence="1">The sequence shown here is derived from an EMBL/GenBank/DDBJ whole genome shotgun (WGS) entry which is preliminary data.</text>
</comment>
<reference evidence="2" key="1">
    <citation type="journal article" date="2023" name="Front. Plant Sci.">
        <title>Chromosomal-level genome assembly of Melastoma candidum provides insights into trichome evolution.</title>
        <authorList>
            <person name="Zhong Y."/>
            <person name="Wu W."/>
            <person name="Sun C."/>
            <person name="Zou P."/>
            <person name="Liu Y."/>
            <person name="Dai S."/>
            <person name="Zhou R."/>
        </authorList>
    </citation>
    <scope>NUCLEOTIDE SEQUENCE [LARGE SCALE GENOMIC DNA]</scope>
</reference>
<dbReference type="EMBL" id="CM042886">
    <property type="protein sequence ID" value="KAI4339023.1"/>
    <property type="molecule type" value="Genomic_DNA"/>
</dbReference>
<accession>A0ACB9NRD1</accession>